<dbReference type="Proteomes" id="UP000242642">
    <property type="component" value="Unassembled WGS sequence"/>
</dbReference>
<protein>
    <submittedName>
        <fullName evidence="5">GntR family transcriptional regulator, transcriptional repressor for pyruvate dehydrogenase complex</fullName>
    </submittedName>
</protein>
<evidence type="ECO:0000256" key="3">
    <source>
        <dbReference type="ARBA" id="ARBA00023163"/>
    </source>
</evidence>
<keyword evidence="5" id="KW-0670">Pyruvate</keyword>
<keyword evidence="1" id="KW-0805">Transcription regulation</keyword>
<dbReference type="EMBL" id="FOHV01000003">
    <property type="protein sequence ID" value="SES79844.1"/>
    <property type="molecule type" value="Genomic_DNA"/>
</dbReference>
<dbReference type="Pfam" id="PF00392">
    <property type="entry name" value="GntR"/>
    <property type="match status" value="1"/>
</dbReference>
<dbReference type="STRING" id="1123402.SAMN02583745_00546"/>
<dbReference type="OrthoDB" id="5450856at2"/>
<accession>A0A1H9ZDZ3</accession>
<dbReference type="InterPro" id="IPR011711">
    <property type="entry name" value="GntR_C"/>
</dbReference>
<keyword evidence="3" id="KW-0804">Transcription</keyword>
<dbReference type="Gene3D" id="1.20.120.530">
    <property type="entry name" value="GntR ligand-binding domain-like"/>
    <property type="match status" value="1"/>
</dbReference>
<dbReference type="SUPFAM" id="SSF46785">
    <property type="entry name" value="Winged helix' DNA-binding domain"/>
    <property type="match status" value="1"/>
</dbReference>
<evidence type="ECO:0000313" key="6">
    <source>
        <dbReference type="Proteomes" id="UP000242642"/>
    </source>
</evidence>
<dbReference type="PANTHER" id="PTHR43537:SF51">
    <property type="entry name" value="HTH-TYPE TRANSCRIPTIONAL REGULATOR LGOR-RELATED"/>
    <property type="match status" value="1"/>
</dbReference>
<keyword evidence="6" id="KW-1185">Reference proteome</keyword>
<dbReference type="InterPro" id="IPR036388">
    <property type="entry name" value="WH-like_DNA-bd_sf"/>
</dbReference>
<dbReference type="GO" id="GO:0003700">
    <property type="term" value="F:DNA-binding transcription factor activity"/>
    <property type="evidence" value="ECO:0007669"/>
    <property type="project" value="InterPro"/>
</dbReference>
<dbReference type="SMART" id="SM00895">
    <property type="entry name" value="FCD"/>
    <property type="match status" value="1"/>
</dbReference>
<dbReference type="AlphaFoldDB" id="A0A1H9ZDZ3"/>
<organism evidence="5 6">
    <name type="scientific">Thorsellia anophelis DSM 18579</name>
    <dbReference type="NCBI Taxonomy" id="1123402"/>
    <lineage>
        <taxon>Bacteria</taxon>
        <taxon>Pseudomonadati</taxon>
        <taxon>Pseudomonadota</taxon>
        <taxon>Gammaproteobacteria</taxon>
        <taxon>Enterobacterales</taxon>
        <taxon>Thorselliaceae</taxon>
        <taxon>Thorsellia</taxon>
    </lineage>
</organism>
<dbReference type="InterPro" id="IPR000524">
    <property type="entry name" value="Tscrpt_reg_HTH_GntR"/>
</dbReference>
<feature type="domain" description="HTH gntR-type" evidence="4">
    <location>
        <begin position="6"/>
        <end position="74"/>
    </location>
</feature>
<dbReference type="PROSITE" id="PS50949">
    <property type="entry name" value="HTH_GNTR"/>
    <property type="match status" value="1"/>
</dbReference>
<dbReference type="SMART" id="SM00345">
    <property type="entry name" value="HTH_GNTR"/>
    <property type="match status" value="1"/>
</dbReference>
<dbReference type="RefSeq" id="WP_093317614.1">
    <property type="nucleotide sequence ID" value="NZ_FOHV01000003.1"/>
</dbReference>
<keyword evidence="2" id="KW-0238">DNA-binding</keyword>
<evidence type="ECO:0000256" key="2">
    <source>
        <dbReference type="ARBA" id="ARBA00023125"/>
    </source>
</evidence>
<dbReference type="InterPro" id="IPR036390">
    <property type="entry name" value="WH_DNA-bd_sf"/>
</dbReference>
<reference evidence="6" key="1">
    <citation type="submission" date="2016-10" db="EMBL/GenBank/DDBJ databases">
        <authorList>
            <person name="Varghese N."/>
            <person name="Submissions S."/>
        </authorList>
    </citation>
    <scope>NUCLEOTIDE SEQUENCE [LARGE SCALE GENOMIC DNA]</scope>
    <source>
        <strain evidence="6">DSM 18579</strain>
    </source>
</reference>
<evidence type="ECO:0000256" key="1">
    <source>
        <dbReference type="ARBA" id="ARBA00023015"/>
    </source>
</evidence>
<dbReference type="PRINTS" id="PR00035">
    <property type="entry name" value="HTHGNTR"/>
</dbReference>
<evidence type="ECO:0000313" key="5">
    <source>
        <dbReference type="EMBL" id="SES79844.1"/>
    </source>
</evidence>
<evidence type="ECO:0000259" key="4">
    <source>
        <dbReference type="PROSITE" id="PS50949"/>
    </source>
</evidence>
<dbReference type="InterPro" id="IPR008920">
    <property type="entry name" value="TF_FadR/GntR_C"/>
</dbReference>
<dbReference type="Pfam" id="PF07729">
    <property type="entry name" value="FCD"/>
    <property type="match status" value="1"/>
</dbReference>
<dbReference type="PANTHER" id="PTHR43537">
    <property type="entry name" value="TRANSCRIPTIONAL REGULATOR, GNTR FAMILY"/>
    <property type="match status" value="1"/>
</dbReference>
<dbReference type="SUPFAM" id="SSF48008">
    <property type="entry name" value="GntR ligand-binding domain-like"/>
    <property type="match status" value="1"/>
</dbReference>
<dbReference type="GO" id="GO:0003677">
    <property type="term" value="F:DNA binding"/>
    <property type="evidence" value="ECO:0007669"/>
    <property type="project" value="UniProtKB-KW"/>
</dbReference>
<name>A0A1H9ZDZ3_9GAMM</name>
<gene>
    <name evidence="5" type="ORF">SAMN02583745_00546</name>
</gene>
<dbReference type="Gene3D" id="1.10.10.10">
    <property type="entry name" value="Winged helix-like DNA-binding domain superfamily/Winged helix DNA-binding domain"/>
    <property type="match status" value="1"/>
</dbReference>
<sequence length="226" mass="25178">MTTKRISVVQQAATEIESNINQKIWAIGTRLPSQNELSKSLNISRASLREALSIIESKGFIQIQPGKGVYVVQAEAKPETSWPFKKYSITEVFEIRHELEGFAASMAAREATDEEISQLAMCIEQAEAAALVGDLLTVQNCDMEFHSQIINIAKNKLLSAFIKQFRQPVNKSQSPPHGDYTIMAPTLKEHAAIFNAIAMREPKLAKEAMQLHILNAALRANVEVRF</sequence>
<dbReference type="CDD" id="cd07377">
    <property type="entry name" value="WHTH_GntR"/>
    <property type="match status" value="1"/>
</dbReference>
<proteinExistence type="predicted"/>